<dbReference type="OrthoDB" id="8942372at2759"/>
<evidence type="ECO:0000313" key="21">
    <source>
        <dbReference type="Proteomes" id="UP000677803"/>
    </source>
</evidence>
<evidence type="ECO:0000256" key="7">
    <source>
        <dbReference type="ARBA" id="ARBA00022696"/>
    </source>
</evidence>
<dbReference type="Proteomes" id="UP000677803">
    <property type="component" value="Unassembled WGS sequence"/>
</dbReference>
<sequence length="339" mass="38460">MREQLLRSQTRSTCVPELIPALLSFFLDEEIRRRQSCSNRRPSLFHGSSVPPAYLMKGFALLFLVFLSINCAFGNYPRAKNVTWKSTNFKTILTWEPKPSADFSYTVEFSAIGMDKERSPYCIRSSNTVCDLSHSSADLQACYTADVLSEPPLGVSSDLTEFPHTSSPQFCPYKDTDIGKPDFELKMNDDKTVTMLHVRDPLTALFEGDRQLTIRDIFSDQLQYKVTYWRNGSTGKKIYNSKSSLIELRDLDRGQSYCFYVQAYIPSRSIDKQLGEISDTNCSNNDGQSFLGAYSVPVIAVLVLFILLVIGIVIAVAVVCCKRWRKAQIKRERVPRQDV</sequence>
<evidence type="ECO:0000256" key="5">
    <source>
        <dbReference type="ARBA" id="ARBA00018722"/>
    </source>
</evidence>
<evidence type="ECO:0000256" key="13">
    <source>
        <dbReference type="ARBA" id="ARBA00023157"/>
    </source>
</evidence>
<proteinExistence type="inferred from homology"/>
<dbReference type="GO" id="GO:0007596">
    <property type="term" value="P:blood coagulation"/>
    <property type="evidence" value="ECO:0007669"/>
    <property type="project" value="UniProtKB-KW"/>
</dbReference>
<dbReference type="SUPFAM" id="SSF49265">
    <property type="entry name" value="Fibronectin type III"/>
    <property type="match status" value="2"/>
</dbReference>
<keyword evidence="7" id="KW-0356">Hemostasis</keyword>
<dbReference type="InterPro" id="IPR013783">
    <property type="entry name" value="Ig-like_fold"/>
</dbReference>
<dbReference type="InterPro" id="IPR015373">
    <property type="entry name" value="Interferon/interleukin_rcp_dom"/>
</dbReference>
<dbReference type="PRINTS" id="PR00346">
    <property type="entry name" value="TISSUEFACTOR"/>
</dbReference>
<dbReference type="InterPro" id="IPR001187">
    <property type="entry name" value="Tissue_factor"/>
</dbReference>
<evidence type="ECO:0000256" key="1">
    <source>
        <dbReference type="ARBA" id="ARBA00002201"/>
    </source>
</evidence>
<evidence type="ECO:0000256" key="2">
    <source>
        <dbReference type="ARBA" id="ARBA00004479"/>
    </source>
</evidence>
<dbReference type="Pfam" id="PF01108">
    <property type="entry name" value="Tissue_fac"/>
    <property type="match status" value="1"/>
</dbReference>
<evidence type="ECO:0000256" key="14">
    <source>
        <dbReference type="ARBA" id="ARBA00023180"/>
    </source>
</evidence>
<keyword evidence="15" id="KW-0449">Lipoprotein</keyword>
<dbReference type="PANTHER" id="PTHR20859:SF22">
    <property type="entry name" value="TISSUE FACTOR"/>
    <property type="match status" value="1"/>
</dbReference>
<keyword evidence="11 17" id="KW-0472">Membrane</keyword>
<feature type="transmembrane region" description="Helical" evidence="17">
    <location>
        <begin position="298"/>
        <end position="321"/>
    </location>
</feature>
<evidence type="ECO:0000256" key="16">
    <source>
        <dbReference type="ARBA" id="ARBA00031171"/>
    </source>
</evidence>
<keyword evidence="13" id="KW-1015">Disulfide bond</keyword>
<dbReference type="AlphaFoldDB" id="A0A8S4ATF5"/>
<accession>A0A8S4ATF5</accession>
<comment type="subcellular location">
    <subcellularLocation>
        <location evidence="2">Membrane</location>
        <topology evidence="2">Single-pass type I membrane protein</topology>
    </subcellularLocation>
</comment>
<dbReference type="FunFam" id="2.60.40.10:FF:000899">
    <property type="entry name" value="Tissue factor"/>
    <property type="match status" value="1"/>
</dbReference>
<comment type="caution">
    <text evidence="20">The sequence shown here is derived from an EMBL/GenBank/DDBJ whole genome shotgun (WGS) entry which is preliminary data.</text>
</comment>
<dbReference type="Pfam" id="PF09294">
    <property type="entry name" value="Interfer-bind"/>
    <property type="match status" value="1"/>
</dbReference>
<evidence type="ECO:0000256" key="12">
    <source>
        <dbReference type="ARBA" id="ARBA00023139"/>
    </source>
</evidence>
<dbReference type="EMBL" id="CAJRST010006668">
    <property type="protein sequence ID" value="CAG5895630.1"/>
    <property type="molecule type" value="Genomic_DNA"/>
</dbReference>
<keyword evidence="6 17" id="KW-0812">Transmembrane</keyword>
<evidence type="ECO:0000259" key="18">
    <source>
        <dbReference type="Pfam" id="PF01108"/>
    </source>
</evidence>
<organism evidence="20 21">
    <name type="scientific">Menidia menidia</name>
    <name type="common">Atlantic silverside</name>
    <dbReference type="NCBI Taxonomy" id="238744"/>
    <lineage>
        <taxon>Eukaryota</taxon>
        <taxon>Metazoa</taxon>
        <taxon>Chordata</taxon>
        <taxon>Craniata</taxon>
        <taxon>Vertebrata</taxon>
        <taxon>Euteleostomi</taxon>
        <taxon>Actinopterygii</taxon>
        <taxon>Neopterygii</taxon>
        <taxon>Teleostei</taxon>
        <taxon>Neoteleostei</taxon>
        <taxon>Acanthomorphata</taxon>
        <taxon>Ovalentaria</taxon>
        <taxon>Atherinomorphae</taxon>
        <taxon>Atheriniformes</taxon>
        <taxon>Atherinopsidae</taxon>
        <taxon>Menidiinae</taxon>
        <taxon>Menidia</taxon>
    </lineage>
</organism>
<evidence type="ECO:0000313" key="20">
    <source>
        <dbReference type="EMBL" id="CAG5895630.1"/>
    </source>
</evidence>
<evidence type="ECO:0000256" key="10">
    <source>
        <dbReference type="ARBA" id="ARBA00023084"/>
    </source>
</evidence>
<dbReference type="InterPro" id="IPR050650">
    <property type="entry name" value="Type-II_Cytokine-TF_Rcpt"/>
</dbReference>
<evidence type="ECO:0000256" key="17">
    <source>
        <dbReference type="SAM" id="Phobius"/>
    </source>
</evidence>
<name>A0A8S4ATF5_9TELE</name>
<evidence type="ECO:0000256" key="3">
    <source>
        <dbReference type="ARBA" id="ARBA00009197"/>
    </source>
</evidence>
<dbReference type="Gene3D" id="2.60.40.10">
    <property type="entry name" value="Immunoglobulins"/>
    <property type="match status" value="2"/>
</dbReference>
<comment type="subunit">
    <text evidence="4">Interacts with HSPE; the interaction, inhibited by heparin, promotes the generation of activated factor X and activates coagulation in the presence of activated factor VII.</text>
</comment>
<comment type="similarity">
    <text evidence="3">Belongs to the tissue factor family.</text>
</comment>
<keyword evidence="8" id="KW-0732">Signal</keyword>
<dbReference type="GO" id="GO:0005886">
    <property type="term" value="C:plasma membrane"/>
    <property type="evidence" value="ECO:0007669"/>
    <property type="project" value="TreeGrafter"/>
</dbReference>
<dbReference type="GO" id="GO:0004896">
    <property type="term" value="F:cytokine receptor activity"/>
    <property type="evidence" value="ECO:0007669"/>
    <property type="project" value="TreeGrafter"/>
</dbReference>
<evidence type="ECO:0000256" key="6">
    <source>
        <dbReference type="ARBA" id="ARBA00022692"/>
    </source>
</evidence>
<evidence type="ECO:0000256" key="8">
    <source>
        <dbReference type="ARBA" id="ARBA00022729"/>
    </source>
</evidence>
<feature type="domain" description="Fibronectin type-III" evidence="18">
    <location>
        <begin position="60"/>
        <end position="154"/>
    </location>
</feature>
<keyword evidence="14" id="KW-0325">Glycoprotein</keyword>
<gene>
    <name evidence="20" type="ORF">MMEN_LOCUS6741</name>
</gene>
<evidence type="ECO:0000256" key="15">
    <source>
        <dbReference type="ARBA" id="ARBA00023288"/>
    </source>
</evidence>
<evidence type="ECO:0000259" key="19">
    <source>
        <dbReference type="Pfam" id="PF09294"/>
    </source>
</evidence>
<keyword evidence="9 17" id="KW-1133">Transmembrane helix</keyword>
<evidence type="ECO:0000256" key="9">
    <source>
        <dbReference type="ARBA" id="ARBA00022989"/>
    </source>
</evidence>
<keyword evidence="21" id="KW-1185">Reference proteome</keyword>
<dbReference type="InterPro" id="IPR036116">
    <property type="entry name" value="FN3_sf"/>
</dbReference>
<keyword evidence="12" id="KW-0564">Palmitate</keyword>
<keyword evidence="10" id="KW-0094">Blood coagulation</keyword>
<evidence type="ECO:0000256" key="11">
    <source>
        <dbReference type="ARBA" id="ARBA00023136"/>
    </source>
</evidence>
<dbReference type="PANTHER" id="PTHR20859">
    <property type="entry name" value="INTERFERON/INTERLEUKIN RECEPTOR"/>
    <property type="match status" value="1"/>
</dbReference>
<dbReference type="InterPro" id="IPR003961">
    <property type="entry name" value="FN3_dom"/>
</dbReference>
<reference evidence="20" key="1">
    <citation type="submission" date="2021-05" db="EMBL/GenBank/DDBJ databases">
        <authorList>
            <person name="Tigano A."/>
        </authorList>
    </citation>
    <scope>NUCLEOTIDE SEQUENCE</scope>
</reference>
<comment type="function">
    <text evidence="1">Initiates blood coagulation by forming a complex with circulating factor VII or VIIa. The [TF:VIIa] complex activates factors IX or X by specific limited proteolysis. TF plays a role in normal hemostasis by initiating the cell-surface assembly and propagation of the coagulation protease cascade.</text>
</comment>
<evidence type="ECO:0000256" key="4">
    <source>
        <dbReference type="ARBA" id="ARBA00011184"/>
    </source>
</evidence>
<protein>
    <recommendedName>
        <fullName evidence="5">Tissue factor</fullName>
    </recommendedName>
    <alternativeName>
        <fullName evidence="16">Coagulation factor III</fullName>
    </alternativeName>
</protein>
<feature type="domain" description="Interferon/interleukin receptor" evidence="19">
    <location>
        <begin position="176"/>
        <end position="284"/>
    </location>
</feature>